<dbReference type="AlphaFoldDB" id="A0A0D0CDZ3"/>
<proteinExistence type="predicted"/>
<keyword evidence="2" id="KW-1185">Reference proteome</keyword>
<organism evidence="1 2">
    <name type="scientific">Collybiopsis luxurians FD-317 M1</name>
    <dbReference type="NCBI Taxonomy" id="944289"/>
    <lineage>
        <taxon>Eukaryota</taxon>
        <taxon>Fungi</taxon>
        <taxon>Dikarya</taxon>
        <taxon>Basidiomycota</taxon>
        <taxon>Agaricomycotina</taxon>
        <taxon>Agaricomycetes</taxon>
        <taxon>Agaricomycetidae</taxon>
        <taxon>Agaricales</taxon>
        <taxon>Marasmiineae</taxon>
        <taxon>Omphalotaceae</taxon>
        <taxon>Collybiopsis</taxon>
        <taxon>Collybiopsis luxurians</taxon>
    </lineage>
</organism>
<accession>A0A0D0CDZ3</accession>
<gene>
    <name evidence="1" type="ORF">GYMLUDRAFT_59412</name>
</gene>
<evidence type="ECO:0000313" key="2">
    <source>
        <dbReference type="Proteomes" id="UP000053593"/>
    </source>
</evidence>
<sequence length="417" mass="46657">MFAVRTLKIHSSSLNLTSSTTGKSHKIISTYPPIYRMNYPVSQGCRSSSAPHLSLPTLMVYLGPFCLNLDILSPLPIVLRYLNLRWAQSAISKRPSNPDPNDLLVMWIDLQETDLDYTEVGLMRKQGVVKARILNELHPEIAALQAVVSNVYSSLSDDCKRFIKENVETLHPLPLTNAIVKVDNTRMGVFVFNNTDAQLLFQAGFLVYYVHPYVSFNWQIIQKIVPFECPVPPLIQTSPAIPSYNPIVTTQASLDNKHAAICIATINCFDQPDPFTNIYIPSSYSSLYQLGTSRISVLAYLLSSTNVSIVTGSNPSSHTCLHRTQSFPTQHKRQGVLRPKKLSINSSKSQWDLFIDLPTNNSFVPPAILTWSDINQVLKHITTTVQKCLLVAPDPALFFGLEDNGQQLSMLAMWNHL</sequence>
<evidence type="ECO:0000313" key="1">
    <source>
        <dbReference type="EMBL" id="KIK60699.1"/>
    </source>
</evidence>
<dbReference type="OrthoDB" id="2634326at2759"/>
<dbReference type="EMBL" id="KN834774">
    <property type="protein sequence ID" value="KIK60699.1"/>
    <property type="molecule type" value="Genomic_DNA"/>
</dbReference>
<name>A0A0D0CDZ3_9AGAR</name>
<protein>
    <submittedName>
        <fullName evidence="1">Uncharacterized protein</fullName>
    </submittedName>
</protein>
<reference evidence="1 2" key="1">
    <citation type="submission" date="2014-04" db="EMBL/GenBank/DDBJ databases">
        <title>Evolutionary Origins and Diversification of the Mycorrhizal Mutualists.</title>
        <authorList>
            <consortium name="DOE Joint Genome Institute"/>
            <consortium name="Mycorrhizal Genomics Consortium"/>
            <person name="Kohler A."/>
            <person name="Kuo A."/>
            <person name="Nagy L.G."/>
            <person name="Floudas D."/>
            <person name="Copeland A."/>
            <person name="Barry K.W."/>
            <person name="Cichocki N."/>
            <person name="Veneault-Fourrey C."/>
            <person name="LaButti K."/>
            <person name="Lindquist E.A."/>
            <person name="Lipzen A."/>
            <person name="Lundell T."/>
            <person name="Morin E."/>
            <person name="Murat C."/>
            <person name="Riley R."/>
            <person name="Ohm R."/>
            <person name="Sun H."/>
            <person name="Tunlid A."/>
            <person name="Henrissat B."/>
            <person name="Grigoriev I.V."/>
            <person name="Hibbett D.S."/>
            <person name="Martin F."/>
        </authorList>
    </citation>
    <scope>NUCLEOTIDE SEQUENCE [LARGE SCALE GENOMIC DNA]</scope>
    <source>
        <strain evidence="1 2">FD-317 M1</strain>
    </source>
</reference>
<dbReference type="HOGENOM" id="CLU_658977_0_0_1"/>
<dbReference type="Proteomes" id="UP000053593">
    <property type="component" value="Unassembled WGS sequence"/>
</dbReference>